<dbReference type="InterPro" id="IPR013750">
    <property type="entry name" value="GHMP_kinase_C_dom"/>
</dbReference>
<dbReference type="InterPro" id="IPR014721">
    <property type="entry name" value="Ribsml_uS5_D2-typ_fold_subgr"/>
</dbReference>
<dbReference type="InterPro" id="IPR005917">
    <property type="entry name" value="Pmev_kinase_bact"/>
</dbReference>
<keyword evidence="5 9" id="KW-0418">Kinase</keyword>
<dbReference type="InterPro" id="IPR020568">
    <property type="entry name" value="Ribosomal_Su5_D2-typ_SF"/>
</dbReference>
<name>A0A090IQ95_9BACI</name>
<dbReference type="GO" id="GO:0005524">
    <property type="term" value="F:ATP binding"/>
    <property type="evidence" value="ECO:0007669"/>
    <property type="project" value="UniProtKB-KW"/>
</dbReference>
<dbReference type="GO" id="GO:0004631">
    <property type="term" value="F:phosphomevalonate kinase activity"/>
    <property type="evidence" value="ECO:0007669"/>
    <property type="project" value="UniProtKB-EC"/>
</dbReference>
<dbReference type="Gene3D" id="3.30.70.890">
    <property type="entry name" value="GHMP kinase, C-terminal domain"/>
    <property type="match status" value="1"/>
</dbReference>
<dbReference type="PANTHER" id="PTHR31814">
    <property type="match status" value="1"/>
</dbReference>
<proteinExistence type="predicted"/>
<dbReference type="EC" id="2.7.4.2" evidence="2"/>
<dbReference type="AlphaFoldDB" id="A0A090IQ95"/>
<keyword evidence="10" id="KW-1185">Reference proteome</keyword>
<feature type="domain" description="GHMP kinase C-terminal" evidence="8">
    <location>
        <begin position="289"/>
        <end position="350"/>
    </location>
</feature>
<dbReference type="InterPro" id="IPR036554">
    <property type="entry name" value="GHMP_kinase_C_sf"/>
</dbReference>
<dbReference type="UniPathway" id="UPA00057">
    <property type="reaction ID" value="UER00099"/>
</dbReference>
<keyword evidence="6" id="KW-0067">ATP-binding</keyword>
<dbReference type="EMBL" id="CCRF01000012">
    <property type="protein sequence ID" value="CEE00236.1"/>
    <property type="molecule type" value="Genomic_DNA"/>
</dbReference>
<evidence type="ECO:0000256" key="1">
    <source>
        <dbReference type="ARBA" id="ARBA00005017"/>
    </source>
</evidence>
<evidence type="ECO:0000259" key="7">
    <source>
        <dbReference type="Pfam" id="PF00288"/>
    </source>
</evidence>
<sequence length="368" mass="40935">MEKSVIHVKVPGKLFIAGEYAVLEPNQFAIVIAVNRYMKGTIEEDSIHTISLPQIGFPDIQFNLQDGQVLFNQEDEKLVFVKNALSIFYQLLKENGTLPRPFRLTVTSELDDDSGKKFGLGSSAAIVVTVITALLNFYKLENIRPTKEWIYKLSAIAHYQTQGNGSCADIAASTYGGWLHYRMFRPEWLNQELKKGTSLSDLLKMDWPGLHIERLTPPIEMHLAVGWTKKAASTASMVKTVQRIRNDNPPVYKRFLKESTDAVTRILESFLQKSVEGVIDGIKKNRMALQKLGEHVSFAIETKELKQLIDIANKYGGGKSSGAGGGDCGIALVKNDGLLEALTDEWKKSGIFPLSLQISEQGADPTEF</sequence>
<organism evidence="9 10">
    <name type="scientific">Caldibacillus thermoamylovorans</name>
    <dbReference type="NCBI Taxonomy" id="35841"/>
    <lineage>
        <taxon>Bacteria</taxon>
        <taxon>Bacillati</taxon>
        <taxon>Bacillota</taxon>
        <taxon>Bacilli</taxon>
        <taxon>Bacillales</taxon>
        <taxon>Bacillaceae</taxon>
        <taxon>Caldibacillus</taxon>
    </lineage>
</organism>
<dbReference type="PANTHER" id="PTHR31814:SF2">
    <property type="entry name" value="PHOSPHOMEVALONATE KINASE"/>
    <property type="match status" value="1"/>
</dbReference>
<dbReference type="SUPFAM" id="SSF54211">
    <property type="entry name" value="Ribosomal protein S5 domain 2-like"/>
    <property type="match status" value="1"/>
</dbReference>
<dbReference type="Proteomes" id="UP000040576">
    <property type="component" value="Unassembled WGS sequence"/>
</dbReference>
<accession>A0A090IQ95</accession>
<dbReference type="SUPFAM" id="SSF55060">
    <property type="entry name" value="GHMP Kinase, C-terminal domain"/>
    <property type="match status" value="1"/>
</dbReference>
<dbReference type="Pfam" id="PF00288">
    <property type="entry name" value="GHMP_kinases_N"/>
    <property type="match status" value="1"/>
</dbReference>
<gene>
    <name evidence="9" type="ORF">BT1A1_0375</name>
</gene>
<dbReference type="NCBIfam" id="TIGR01220">
    <property type="entry name" value="Pmev_kin_Gr_pos"/>
    <property type="match status" value="1"/>
</dbReference>
<evidence type="ECO:0000256" key="2">
    <source>
        <dbReference type="ARBA" id="ARBA00012958"/>
    </source>
</evidence>
<keyword evidence="3" id="KW-0808">Transferase</keyword>
<evidence type="ECO:0000256" key="3">
    <source>
        <dbReference type="ARBA" id="ARBA00022679"/>
    </source>
</evidence>
<dbReference type="RefSeq" id="WP_034767512.1">
    <property type="nucleotide sequence ID" value="NZ_CCRF01000012.1"/>
</dbReference>
<evidence type="ECO:0000259" key="8">
    <source>
        <dbReference type="Pfam" id="PF08544"/>
    </source>
</evidence>
<reference evidence="9 10" key="1">
    <citation type="submission" date="2014-07" db="EMBL/GenBank/DDBJ databases">
        <authorList>
            <person name="Wibberg Daniel"/>
        </authorList>
    </citation>
    <scope>NUCLEOTIDE SEQUENCE [LARGE SCALE GENOMIC DNA]</scope>
</reference>
<dbReference type="PRINTS" id="PR00959">
    <property type="entry name" value="MEVGALKINASE"/>
</dbReference>
<dbReference type="Pfam" id="PF08544">
    <property type="entry name" value="GHMP_kinases_C"/>
    <property type="match status" value="1"/>
</dbReference>
<dbReference type="InterPro" id="IPR006204">
    <property type="entry name" value="GHMP_kinase_N_dom"/>
</dbReference>
<protein>
    <recommendedName>
        <fullName evidence="2">phosphomevalonate kinase</fullName>
        <ecNumber evidence="2">2.7.4.2</ecNumber>
    </recommendedName>
</protein>
<dbReference type="Gene3D" id="3.30.230.10">
    <property type="match status" value="1"/>
</dbReference>
<comment type="pathway">
    <text evidence="1">Isoprenoid biosynthesis; isopentenyl diphosphate biosynthesis via mevalonate pathway; isopentenyl diphosphate from (R)-mevalonate: step 2/3.</text>
</comment>
<dbReference type="InterPro" id="IPR035102">
    <property type="entry name" value="Phosphomevalonate_kinase"/>
</dbReference>
<evidence type="ECO:0000256" key="4">
    <source>
        <dbReference type="ARBA" id="ARBA00022741"/>
    </source>
</evidence>
<evidence type="ECO:0000313" key="10">
    <source>
        <dbReference type="Proteomes" id="UP000040576"/>
    </source>
</evidence>
<evidence type="ECO:0000313" key="9">
    <source>
        <dbReference type="EMBL" id="CEE00236.1"/>
    </source>
</evidence>
<keyword evidence="4" id="KW-0547">Nucleotide-binding</keyword>
<evidence type="ECO:0000256" key="6">
    <source>
        <dbReference type="ARBA" id="ARBA00022840"/>
    </source>
</evidence>
<feature type="domain" description="GHMP kinase N-terminal" evidence="7">
    <location>
        <begin position="89"/>
        <end position="177"/>
    </location>
</feature>
<evidence type="ECO:0000256" key="5">
    <source>
        <dbReference type="ARBA" id="ARBA00022777"/>
    </source>
</evidence>
<dbReference type="GO" id="GO:0019287">
    <property type="term" value="P:isopentenyl diphosphate biosynthetic process, mevalonate pathway"/>
    <property type="evidence" value="ECO:0007669"/>
    <property type="project" value="UniProtKB-UniPathway"/>
</dbReference>